<name>A0ABT7MQ74_9BACL</name>
<reference evidence="2 3" key="1">
    <citation type="submission" date="2023-06" db="EMBL/GenBank/DDBJ databases">
        <title>Influencing factors and mechanism of Cr(VI) reduction by facultative anaerobic Exiguobacterium sp. PY14.</title>
        <authorList>
            <person name="Zou L."/>
        </authorList>
    </citation>
    <scope>NUCLEOTIDE SEQUENCE [LARGE SCALE GENOMIC DNA]</scope>
    <source>
        <strain evidence="2 3">PY14</strain>
    </source>
</reference>
<proteinExistence type="predicted"/>
<evidence type="ECO:0000313" key="2">
    <source>
        <dbReference type="EMBL" id="MDL5377359.1"/>
    </source>
</evidence>
<feature type="compositionally biased region" description="Polar residues" evidence="1">
    <location>
        <begin position="64"/>
        <end position="78"/>
    </location>
</feature>
<sequence>MEEKIVSLKQQGLTLKQIAEQLDMPIGKVQYAWRKWRSQHGEPAKPVAAAPKRKTEGKKAMTPKSKQVPASSGTQVASTLQHELPVQSPLLDKGPDGFWKLPDRYDQDVMHAVVQSPNAVYVFWEVSDSVKETLSMQFMRPWEDLPKAFRILDVTLLDYASGHANRSYTFELPEMTNSWFVRPLDPNTTYVFEFGIRTMEGEFLPLLATSPIDTPRAEPAGHGRFAEPVRRWQYGEVESPELLDTLPKYSAYRFVR</sequence>
<dbReference type="Proteomes" id="UP001230807">
    <property type="component" value="Unassembled WGS sequence"/>
</dbReference>
<dbReference type="InterPro" id="IPR036388">
    <property type="entry name" value="WH-like_DNA-bd_sf"/>
</dbReference>
<evidence type="ECO:0000256" key="1">
    <source>
        <dbReference type="SAM" id="MobiDB-lite"/>
    </source>
</evidence>
<dbReference type="EMBL" id="JASWER010000007">
    <property type="protein sequence ID" value="MDL5377359.1"/>
    <property type="molecule type" value="Genomic_DNA"/>
</dbReference>
<keyword evidence="3" id="KW-1185">Reference proteome</keyword>
<evidence type="ECO:0000313" key="3">
    <source>
        <dbReference type="Proteomes" id="UP001230807"/>
    </source>
</evidence>
<gene>
    <name evidence="2" type="ORF">QR695_10115</name>
</gene>
<accession>A0ABT7MQ74</accession>
<organism evidence="2 3">
    <name type="scientific">Exiguobacterium mexicanum</name>
    <dbReference type="NCBI Taxonomy" id="340146"/>
    <lineage>
        <taxon>Bacteria</taxon>
        <taxon>Bacillati</taxon>
        <taxon>Bacillota</taxon>
        <taxon>Bacilli</taxon>
        <taxon>Bacillales</taxon>
        <taxon>Bacillales Family XII. Incertae Sedis</taxon>
        <taxon>Exiguobacterium</taxon>
    </lineage>
</organism>
<feature type="region of interest" description="Disordered" evidence="1">
    <location>
        <begin position="40"/>
        <end position="78"/>
    </location>
</feature>
<dbReference type="RefSeq" id="WP_029595247.1">
    <property type="nucleotide sequence ID" value="NZ_CP183077.1"/>
</dbReference>
<comment type="caution">
    <text evidence="2">The sequence shown here is derived from an EMBL/GenBank/DDBJ whole genome shotgun (WGS) entry which is preliminary data.</text>
</comment>
<dbReference type="Pfam" id="PF16258">
    <property type="entry name" value="DUF4912"/>
    <property type="match status" value="1"/>
</dbReference>
<dbReference type="Gene3D" id="1.10.10.10">
    <property type="entry name" value="Winged helix-like DNA-binding domain superfamily/Winged helix DNA-binding domain"/>
    <property type="match status" value="1"/>
</dbReference>
<dbReference type="InterPro" id="IPR032585">
    <property type="entry name" value="DUF4912"/>
</dbReference>
<protein>
    <submittedName>
        <fullName evidence="2">DUF4912 domain-containing protein</fullName>
    </submittedName>
</protein>